<dbReference type="OrthoDB" id="250802at2759"/>
<dbReference type="Proteomes" id="UP000015101">
    <property type="component" value="Unassembled WGS sequence"/>
</dbReference>
<dbReference type="EMBL" id="AMQM01000218">
    <property type="status" value="NOT_ANNOTATED_CDS"/>
    <property type="molecule type" value="Genomic_DNA"/>
</dbReference>
<keyword evidence="3" id="KW-0375">Hydrogen ion transport</keyword>
<proteinExistence type="inferred from homology"/>
<dbReference type="PANTHER" id="PTHR12713">
    <property type="entry name" value="VACUOLAR ATP SYNTHASE SUBUNIT G"/>
    <property type="match status" value="1"/>
</dbReference>
<dbReference type="KEGG" id="hro:HELRODRAFT_159295"/>
<name>T1ENU7_HELRO</name>
<dbReference type="CTD" id="20198247"/>
<dbReference type="PANTHER" id="PTHR12713:SF11">
    <property type="entry name" value="V-TYPE PROTON ATPASE SUBUNIT G"/>
    <property type="match status" value="1"/>
</dbReference>
<gene>
    <name evidence="7" type="primary">20198247</name>
    <name evidence="6" type="ORF">HELRODRAFT_159295</name>
</gene>
<organism evidence="7 8">
    <name type="scientific">Helobdella robusta</name>
    <name type="common">Californian leech</name>
    <dbReference type="NCBI Taxonomy" id="6412"/>
    <lineage>
        <taxon>Eukaryota</taxon>
        <taxon>Metazoa</taxon>
        <taxon>Spiralia</taxon>
        <taxon>Lophotrochozoa</taxon>
        <taxon>Annelida</taxon>
        <taxon>Clitellata</taxon>
        <taxon>Hirudinea</taxon>
        <taxon>Rhynchobdellida</taxon>
        <taxon>Glossiphoniidae</taxon>
        <taxon>Helobdella</taxon>
    </lineage>
</organism>
<dbReference type="InParanoid" id="T1ENU7"/>
<accession>T1ENU7</accession>
<keyword evidence="8" id="KW-1185">Reference proteome</keyword>
<evidence type="ECO:0000313" key="8">
    <source>
        <dbReference type="Proteomes" id="UP000015101"/>
    </source>
</evidence>
<evidence type="ECO:0000256" key="3">
    <source>
        <dbReference type="ARBA" id="ARBA00022781"/>
    </source>
</evidence>
<evidence type="ECO:0000256" key="2">
    <source>
        <dbReference type="ARBA" id="ARBA00022448"/>
    </source>
</evidence>
<dbReference type="GO" id="GO:0097401">
    <property type="term" value="P:synaptic vesicle lumen acidification"/>
    <property type="evidence" value="ECO:0000318"/>
    <property type="project" value="GO_Central"/>
</dbReference>
<protein>
    <recommendedName>
        <fullName evidence="9">V-type proton ATPase subunit G</fullName>
    </recommendedName>
</protein>
<dbReference type="Pfam" id="PF03179">
    <property type="entry name" value="V-ATPase_G"/>
    <property type="match status" value="1"/>
</dbReference>
<dbReference type="STRING" id="6412.T1ENU7"/>
<dbReference type="AlphaFoldDB" id="T1ENU7"/>
<reference evidence="8" key="1">
    <citation type="submission" date="2012-12" db="EMBL/GenBank/DDBJ databases">
        <authorList>
            <person name="Hellsten U."/>
            <person name="Grimwood J."/>
            <person name="Chapman J.A."/>
            <person name="Shapiro H."/>
            <person name="Aerts A."/>
            <person name="Otillar R.P."/>
            <person name="Terry A.Y."/>
            <person name="Boore J.L."/>
            <person name="Simakov O."/>
            <person name="Marletaz F."/>
            <person name="Cho S.-J."/>
            <person name="Edsinger-Gonzales E."/>
            <person name="Havlak P."/>
            <person name="Kuo D.-H."/>
            <person name="Larsson T."/>
            <person name="Lv J."/>
            <person name="Arendt D."/>
            <person name="Savage R."/>
            <person name="Osoegawa K."/>
            <person name="de Jong P."/>
            <person name="Lindberg D.R."/>
            <person name="Seaver E.C."/>
            <person name="Weisblat D.A."/>
            <person name="Putnam N.H."/>
            <person name="Grigoriev I.V."/>
            <person name="Rokhsar D.S."/>
        </authorList>
    </citation>
    <scope>NUCLEOTIDE SEQUENCE</scope>
</reference>
<dbReference type="GO" id="GO:0098793">
    <property type="term" value="C:presynapse"/>
    <property type="evidence" value="ECO:0007669"/>
    <property type="project" value="GOC"/>
</dbReference>
<dbReference type="InterPro" id="IPR005124">
    <property type="entry name" value="V-ATPase_G"/>
</dbReference>
<dbReference type="RefSeq" id="XP_009009429.1">
    <property type="nucleotide sequence ID" value="XM_009011181.1"/>
</dbReference>
<evidence type="ECO:0000256" key="1">
    <source>
        <dbReference type="ARBA" id="ARBA00010066"/>
    </source>
</evidence>
<evidence type="ECO:0008006" key="9">
    <source>
        <dbReference type="Google" id="ProtNLM"/>
    </source>
</evidence>
<keyword evidence="2" id="KW-0813">Transport</keyword>
<feature type="region of interest" description="Disordered" evidence="5">
    <location>
        <begin position="1"/>
        <end position="32"/>
    </location>
</feature>
<dbReference type="HOGENOM" id="CLU_1526835_0_0_1"/>
<dbReference type="EMBL" id="KB095811">
    <property type="protein sequence ID" value="ESO12709.1"/>
    <property type="molecule type" value="Genomic_DNA"/>
</dbReference>
<sequence length="176" mass="20602">MSCLPHLFRKKKKKQQPDETELKNEEKEAEKTKVISEYKSATDNNLHINPNDGISQLLEAERRAKEKINEARQRKRDLLKKASDVAKFESQQLTRKIKEKYDKEYAALKASREQSAMEVDRSLAKTLKSMNDEANYNYSTAIKLLFERVVYIDLKKYSSKESGKQLKDEYYLVNTS</sequence>
<dbReference type="GeneID" id="20198247"/>
<reference evidence="7" key="3">
    <citation type="submission" date="2015-06" db="UniProtKB">
        <authorList>
            <consortium name="EnsemblMetazoa"/>
        </authorList>
    </citation>
    <scope>IDENTIFICATION</scope>
</reference>
<feature type="compositionally biased region" description="Basic and acidic residues" evidence="5">
    <location>
        <begin position="15"/>
        <end position="32"/>
    </location>
</feature>
<comment type="similarity">
    <text evidence="1">Belongs to the V-ATPase G subunit family.</text>
</comment>
<reference evidence="6 8" key="2">
    <citation type="journal article" date="2013" name="Nature">
        <title>Insights into bilaterian evolution from three spiralian genomes.</title>
        <authorList>
            <person name="Simakov O."/>
            <person name="Marletaz F."/>
            <person name="Cho S.J."/>
            <person name="Edsinger-Gonzales E."/>
            <person name="Havlak P."/>
            <person name="Hellsten U."/>
            <person name="Kuo D.H."/>
            <person name="Larsson T."/>
            <person name="Lv J."/>
            <person name="Arendt D."/>
            <person name="Savage R."/>
            <person name="Osoegawa K."/>
            <person name="de Jong P."/>
            <person name="Grimwood J."/>
            <person name="Chapman J.A."/>
            <person name="Shapiro H."/>
            <person name="Aerts A."/>
            <person name="Otillar R.P."/>
            <person name="Terry A.Y."/>
            <person name="Boore J.L."/>
            <person name="Grigoriev I.V."/>
            <person name="Lindberg D.R."/>
            <person name="Seaver E.C."/>
            <person name="Weisblat D.A."/>
            <person name="Putnam N.H."/>
            <person name="Rokhsar D.S."/>
        </authorList>
    </citation>
    <scope>NUCLEOTIDE SEQUENCE</scope>
</reference>
<keyword evidence="4" id="KW-0406">Ion transport</keyword>
<dbReference type="EnsemblMetazoa" id="HelroT159295">
    <property type="protein sequence ID" value="HelroP159295"/>
    <property type="gene ID" value="HelroG159295"/>
</dbReference>
<evidence type="ECO:0000313" key="7">
    <source>
        <dbReference type="EnsemblMetazoa" id="HelroP159295"/>
    </source>
</evidence>
<dbReference type="GO" id="GO:0046961">
    <property type="term" value="F:proton-transporting ATPase activity, rotational mechanism"/>
    <property type="evidence" value="ECO:0000318"/>
    <property type="project" value="GO_Central"/>
</dbReference>
<evidence type="ECO:0000313" key="6">
    <source>
        <dbReference type="EMBL" id="ESO12709.1"/>
    </source>
</evidence>
<dbReference type="GO" id="GO:0000221">
    <property type="term" value="C:vacuolar proton-transporting V-type ATPase, V1 domain"/>
    <property type="evidence" value="ECO:0000318"/>
    <property type="project" value="GO_Central"/>
</dbReference>
<dbReference type="Gene3D" id="1.20.5.2950">
    <property type="match status" value="1"/>
</dbReference>
<evidence type="ECO:0000256" key="5">
    <source>
        <dbReference type="SAM" id="MobiDB-lite"/>
    </source>
</evidence>
<evidence type="ECO:0000256" key="4">
    <source>
        <dbReference type="ARBA" id="ARBA00023065"/>
    </source>
</evidence>
<dbReference type="GO" id="GO:0016887">
    <property type="term" value="F:ATP hydrolysis activity"/>
    <property type="evidence" value="ECO:0000318"/>
    <property type="project" value="GO_Central"/>
</dbReference>